<dbReference type="Gene3D" id="3.40.50.1820">
    <property type="entry name" value="alpha/beta hydrolase"/>
    <property type="match status" value="1"/>
</dbReference>
<dbReference type="InterPro" id="IPR050309">
    <property type="entry name" value="Type-B_Carboxylest/Lipase"/>
</dbReference>
<sequence>MSAIEMDTIKTKVKTNEDNTKISTCDNSIIDRTKPSKVSEYINRINTYKVPIGASLCFSLAIIIIIVISIMGHKEVMIASEDGSKVFAHTSCGRVEGLMEDSSFTFRGIPFARPPIGELRFRFAQPLDRIQYCWNGTFIAHNDSGLCLQILANGTTVGKEDCLTLDVVTPYVRYDNPLPVIVLIGSETLMGGSPGKLRPSARYARSRDVVFVRPNFRLGALGFLSLDILAESDYPKTSGNYGLSDIVAALNWVQLNIEHFGGNKHAVTVFGHRAGATLVTALTAIQGAGKYFVRAWASSGSAVYPKRDARQQQSDNRSFLDAVRCENVECLRDMDAEMLVKAVEDTWRKPFLDLPLADEKPQDRHQWLVVDGRLLKSYTEEIWNPDTDLPVNLIIGTTAHSSSSEKLLMKHKHWTEELVKQHIQQSVVSSTGEGVFTMYDLNYEGLSRMISDIRIVCPLLDLSRRLKSVPFYVVTQTRFAECVADVDSDVDAILGRYEPRTPEQRRYFSAMQGLFYHYVWDGNIEQNMIGQRALIVGQDVLPNSSYSWCDYWTLKNVVPKYAVLD</sequence>
<feature type="transmembrane region" description="Helical" evidence="2">
    <location>
        <begin position="50"/>
        <end position="71"/>
    </location>
</feature>
<dbReference type="Proteomes" id="UP001153636">
    <property type="component" value="Chromosome 10"/>
</dbReference>
<dbReference type="InterPro" id="IPR002018">
    <property type="entry name" value="CarbesteraseB"/>
</dbReference>
<feature type="domain" description="Carboxylesterase type B" evidence="3">
    <location>
        <begin position="88"/>
        <end position="466"/>
    </location>
</feature>
<evidence type="ECO:0000256" key="1">
    <source>
        <dbReference type="ARBA" id="ARBA00023180"/>
    </source>
</evidence>
<evidence type="ECO:0000313" key="5">
    <source>
        <dbReference type="Proteomes" id="UP001153636"/>
    </source>
</evidence>
<dbReference type="InterPro" id="IPR029058">
    <property type="entry name" value="AB_hydrolase_fold"/>
</dbReference>
<keyword evidence="2" id="KW-1133">Transmembrane helix</keyword>
<accession>A0A9P0CKZ8</accession>
<dbReference type="AlphaFoldDB" id="A0A9P0CKZ8"/>
<keyword evidence="1" id="KW-0325">Glycoprotein</keyword>
<dbReference type="PROSITE" id="PS00941">
    <property type="entry name" value="CARBOXYLESTERASE_B_2"/>
    <property type="match status" value="1"/>
</dbReference>
<dbReference type="OrthoDB" id="408631at2759"/>
<protein>
    <recommendedName>
        <fullName evidence="3">Carboxylesterase type B domain-containing protein</fullName>
    </recommendedName>
</protein>
<keyword evidence="5" id="KW-1185">Reference proteome</keyword>
<keyword evidence="2" id="KW-0812">Transmembrane</keyword>
<organism evidence="4 5">
    <name type="scientific">Psylliodes chrysocephalus</name>
    <dbReference type="NCBI Taxonomy" id="3402493"/>
    <lineage>
        <taxon>Eukaryota</taxon>
        <taxon>Metazoa</taxon>
        <taxon>Ecdysozoa</taxon>
        <taxon>Arthropoda</taxon>
        <taxon>Hexapoda</taxon>
        <taxon>Insecta</taxon>
        <taxon>Pterygota</taxon>
        <taxon>Neoptera</taxon>
        <taxon>Endopterygota</taxon>
        <taxon>Coleoptera</taxon>
        <taxon>Polyphaga</taxon>
        <taxon>Cucujiformia</taxon>
        <taxon>Chrysomeloidea</taxon>
        <taxon>Chrysomelidae</taxon>
        <taxon>Galerucinae</taxon>
        <taxon>Alticini</taxon>
        <taxon>Psylliodes</taxon>
    </lineage>
</organism>
<evidence type="ECO:0000259" key="3">
    <source>
        <dbReference type="Pfam" id="PF00135"/>
    </source>
</evidence>
<dbReference type="Pfam" id="PF00135">
    <property type="entry name" value="COesterase"/>
    <property type="match status" value="1"/>
</dbReference>
<gene>
    <name evidence="4" type="ORF">PSYICH_LOCUS1758</name>
</gene>
<keyword evidence="2" id="KW-0472">Membrane</keyword>
<dbReference type="InterPro" id="IPR019819">
    <property type="entry name" value="Carboxylesterase_B_CS"/>
</dbReference>
<evidence type="ECO:0000256" key="2">
    <source>
        <dbReference type="SAM" id="Phobius"/>
    </source>
</evidence>
<proteinExistence type="predicted"/>
<dbReference type="PANTHER" id="PTHR11559">
    <property type="entry name" value="CARBOXYLESTERASE"/>
    <property type="match status" value="1"/>
</dbReference>
<name>A0A9P0CKZ8_9CUCU</name>
<dbReference type="EMBL" id="OV651822">
    <property type="protein sequence ID" value="CAH1100016.1"/>
    <property type="molecule type" value="Genomic_DNA"/>
</dbReference>
<reference evidence="4" key="1">
    <citation type="submission" date="2022-01" db="EMBL/GenBank/DDBJ databases">
        <authorList>
            <person name="King R."/>
        </authorList>
    </citation>
    <scope>NUCLEOTIDE SEQUENCE</scope>
</reference>
<dbReference type="SUPFAM" id="SSF53474">
    <property type="entry name" value="alpha/beta-Hydrolases"/>
    <property type="match status" value="1"/>
</dbReference>
<evidence type="ECO:0000313" key="4">
    <source>
        <dbReference type="EMBL" id="CAH1100016.1"/>
    </source>
</evidence>